<organism evidence="4 5">
    <name type="scientific">Naumannella cuiyingiana</name>
    <dbReference type="NCBI Taxonomy" id="1347891"/>
    <lineage>
        <taxon>Bacteria</taxon>
        <taxon>Bacillati</taxon>
        <taxon>Actinomycetota</taxon>
        <taxon>Actinomycetes</taxon>
        <taxon>Propionibacteriales</taxon>
        <taxon>Propionibacteriaceae</taxon>
        <taxon>Naumannella</taxon>
    </lineage>
</organism>
<keyword evidence="1 2" id="KW-0238">DNA-binding</keyword>
<dbReference type="RefSeq" id="WP_179443649.1">
    <property type="nucleotide sequence ID" value="NZ_JACBZS010000001.1"/>
</dbReference>
<dbReference type="Gene3D" id="1.10.357.10">
    <property type="entry name" value="Tetracycline Repressor, domain 2"/>
    <property type="match status" value="1"/>
</dbReference>
<dbReference type="SUPFAM" id="SSF46689">
    <property type="entry name" value="Homeodomain-like"/>
    <property type="match status" value="1"/>
</dbReference>
<accession>A0A7Z0D632</accession>
<evidence type="ECO:0000313" key="5">
    <source>
        <dbReference type="Proteomes" id="UP000527616"/>
    </source>
</evidence>
<dbReference type="Proteomes" id="UP000527616">
    <property type="component" value="Unassembled WGS sequence"/>
</dbReference>
<dbReference type="InterPro" id="IPR009057">
    <property type="entry name" value="Homeodomain-like_sf"/>
</dbReference>
<sequence>MPRIAAPTVQEHHERVLAALIDAAETIMRSGGPGALTAAAVSREVGIARNSLYSYVRSVDELRGLVLTRHLPPWLAAVDAAVAGRDDARERLLAWARGNLDQAARSGHGWLMGIAREGALPEQLRRELADVHAGSDAVTGAWRELLGPGRPADLALLVAMTHQLVDAGFARLDAGDDAGAVTEGVLAALAAVIDARVGPDR</sequence>
<dbReference type="AlphaFoldDB" id="A0A7Z0D632"/>
<comment type="caution">
    <text evidence="4">The sequence shown here is derived from an EMBL/GenBank/DDBJ whole genome shotgun (WGS) entry which is preliminary data.</text>
</comment>
<dbReference type="EMBL" id="JACBZS010000001">
    <property type="protein sequence ID" value="NYI69596.1"/>
    <property type="molecule type" value="Genomic_DNA"/>
</dbReference>
<protein>
    <submittedName>
        <fullName evidence="4">AcrR family transcriptional regulator</fullName>
    </submittedName>
</protein>
<gene>
    <name evidence="4" type="ORF">GGQ54_000156</name>
</gene>
<evidence type="ECO:0000313" key="4">
    <source>
        <dbReference type="EMBL" id="NYI69596.1"/>
    </source>
</evidence>
<dbReference type="GO" id="GO:0003677">
    <property type="term" value="F:DNA binding"/>
    <property type="evidence" value="ECO:0007669"/>
    <property type="project" value="UniProtKB-UniRule"/>
</dbReference>
<evidence type="ECO:0000256" key="1">
    <source>
        <dbReference type="ARBA" id="ARBA00023125"/>
    </source>
</evidence>
<dbReference type="InterPro" id="IPR001647">
    <property type="entry name" value="HTH_TetR"/>
</dbReference>
<reference evidence="4 5" key="1">
    <citation type="submission" date="2020-07" db="EMBL/GenBank/DDBJ databases">
        <title>Sequencing the genomes of 1000 actinobacteria strains.</title>
        <authorList>
            <person name="Klenk H.-P."/>
        </authorList>
    </citation>
    <scope>NUCLEOTIDE SEQUENCE [LARGE SCALE GENOMIC DNA]</scope>
    <source>
        <strain evidence="4 5">DSM 103164</strain>
    </source>
</reference>
<evidence type="ECO:0000256" key="2">
    <source>
        <dbReference type="PROSITE-ProRule" id="PRU00335"/>
    </source>
</evidence>
<evidence type="ECO:0000259" key="3">
    <source>
        <dbReference type="PROSITE" id="PS50977"/>
    </source>
</evidence>
<feature type="domain" description="HTH tetR-type" evidence="3">
    <location>
        <begin position="14"/>
        <end position="74"/>
    </location>
</feature>
<feature type="DNA-binding region" description="H-T-H motif" evidence="2">
    <location>
        <begin position="37"/>
        <end position="56"/>
    </location>
</feature>
<proteinExistence type="predicted"/>
<name>A0A7Z0D632_9ACTN</name>
<keyword evidence="5" id="KW-1185">Reference proteome</keyword>
<dbReference type="PROSITE" id="PS50977">
    <property type="entry name" value="HTH_TETR_2"/>
    <property type="match status" value="1"/>
</dbReference>